<evidence type="ECO:0000313" key="8">
    <source>
        <dbReference type="EMBL" id="MEJ6399994.1"/>
    </source>
</evidence>
<reference evidence="8 9" key="1">
    <citation type="submission" date="2023-10" db="EMBL/GenBank/DDBJ databases">
        <title>Nicoliella lavandulae sp. nov. isolated from Lavandula angustifolia flowers.</title>
        <authorList>
            <person name="Alcantara C."/>
            <person name="Zuniga M."/>
            <person name="Landete J.M."/>
            <person name="Monedero V."/>
        </authorList>
    </citation>
    <scope>NUCLEOTIDE SEQUENCE [LARGE SCALE GENOMIC DNA]</scope>
    <source>
        <strain evidence="8 9">Es01</strain>
    </source>
</reference>
<organism evidence="8 9">
    <name type="scientific">Nicoliella lavandulae</name>
    <dbReference type="NCBI Taxonomy" id="3082954"/>
    <lineage>
        <taxon>Bacteria</taxon>
        <taxon>Bacillati</taxon>
        <taxon>Bacillota</taxon>
        <taxon>Bacilli</taxon>
        <taxon>Lactobacillales</taxon>
        <taxon>Lactobacillaceae</taxon>
        <taxon>Nicoliella</taxon>
    </lineage>
</organism>
<evidence type="ECO:0000313" key="9">
    <source>
        <dbReference type="Proteomes" id="UP001370590"/>
    </source>
</evidence>
<dbReference type="PRINTS" id="PR00727">
    <property type="entry name" value="LEADERPTASE"/>
</dbReference>
<dbReference type="PANTHER" id="PTHR43390:SF1">
    <property type="entry name" value="CHLOROPLAST PROCESSING PEPTIDASE"/>
    <property type="match status" value="1"/>
</dbReference>
<comment type="similarity">
    <text evidence="3 6">Belongs to the peptidase S26 family.</text>
</comment>
<evidence type="ECO:0000256" key="1">
    <source>
        <dbReference type="ARBA" id="ARBA00000677"/>
    </source>
</evidence>
<accession>A0ABU8SJD2</accession>
<evidence type="ECO:0000259" key="7">
    <source>
        <dbReference type="Pfam" id="PF10502"/>
    </source>
</evidence>
<evidence type="ECO:0000256" key="3">
    <source>
        <dbReference type="ARBA" id="ARBA00009370"/>
    </source>
</evidence>
<feature type="domain" description="Peptidase S26" evidence="7">
    <location>
        <begin position="2"/>
        <end position="179"/>
    </location>
</feature>
<keyword evidence="5 6" id="KW-0378">Hydrolase</keyword>
<dbReference type="PANTHER" id="PTHR43390">
    <property type="entry name" value="SIGNAL PEPTIDASE I"/>
    <property type="match status" value="1"/>
</dbReference>
<evidence type="ECO:0000256" key="2">
    <source>
        <dbReference type="ARBA" id="ARBA00004401"/>
    </source>
</evidence>
<protein>
    <recommendedName>
        <fullName evidence="4 6">Signal peptidase I</fullName>
        <ecNumber evidence="4 6">3.4.21.89</ecNumber>
    </recommendedName>
</protein>
<dbReference type="Proteomes" id="UP001370590">
    <property type="component" value="Unassembled WGS sequence"/>
</dbReference>
<gene>
    <name evidence="8" type="primary">lepB</name>
    <name evidence="8" type="ORF">R4146_02200</name>
</gene>
<dbReference type="GO" id="GO:0009003">
    <property type="term" value="F:signal peptidase activity"/>
    <property type="evidence" value="ECO:0007669"/>
    <property type="project" value="UniProtKB-EC"/>
</dbReference>
<dbReference type="InterPro" id="IPR019533">
    <property type="entry name" value="Peptidase_S26"/>
</dbReference>
<proteinExistence type="inferred from homology"/>
<dbReference type="RefSeq" id="WP_339960638.1">
    <property type="nucleotide sequence ID" value="NZ_JAWMWH010000001.1"/>
</dbReference>
<evidence type="ECO:0000256" key="4">
    <source>
        <dbReference type="ARBA" id="ARBA00013208"/>
    </source>
</evidence>
<dbReference type="InterPro" id="IPR019757">
    <property type="entry name" value="Pept_S26A_signal_pept_1_Lys-AS"/>
</dbReference>
<dbReference type="Gene3D" id="2.10.109.10">
    <property type="entry name" value="Umud Fragment, subunit A"/>
    <property type="match status" value="1"/>
</dbReference>
<sequence>MKDYVLPVVVTLLVLWLINSFLVTKVRVSGPSMEPNLKNNQSIIVWRQAQIKHLSVIVFNASGEDPQASGNPDYYVKRVIGLPGDKVAFKDGTIYVNDKKVPQTFISKYERTSGTQVPAYKITNWDIKKLAANWPKNKQAVTVPKGEYFVLGDHRSVSNDSRYWGFVPKDKIMGVVHAYGWPWPFNGNNTNDQQRNNINSLAY</sequence>
<dbReference type="CDD" id="cd06530">
    <property type="entry name" value="S26_SPase_I"/>
    <property type="match status" value="1"/>
</dbReference>
<comment type="catalytic activity">
    <reaction evidence="1 6">
        <text>Cleavage of hydrophobic, N-terminal signal or leader sequences from secreted and periplasmic proteins.</text>
        <dbReference type="EC" id="3.4.21.89"/>
    </reaction>
</comment>
<evidence type="ECO:0000256" key="6">
    <source>
        <dbReference type="RuleBase" id="RU362042"/>
    </source>
</evidence>
<comment type="subcellular location">
    <subcellularLocation>
        <location evidence="2">Cell membrane</location>
        <topology evidence="2">Single-pass type II membrane protein</topology>
    </subcellularLocation>
    <subcellularLocation>
        <location evidence="6">Membrane</location>
        <topology evidence="6">Single-pass type II membrane protein</topology>
    </subcellularLocation>
</comment>
<dbReference type="InterPro" id="IPR000223">
    <property type="entry name" value="Pept_S26A_signal_pept_1"/>
</dbReference>
<comment type="caution">
    <text evidence="8">The sequence shown here is derived from an EMBL/GenBank/DDBJ whole genome shotgun (WGS) entry which is preliminary data.</text>
</comment>
<dbReference type="Pfam" id="PF10502">
    <property type="entry name" value="Peptidase_S26"/>
    <property type="match status" value="1"/>
</dbReference>
<name>A0ABU8SJD2_9LACO</name>
<dbReference type="InterPro" id="IPR036286">
    <property type="entry name" value="LexA/Signal_pep-like_sf"/>
</dbReference>
<evidence type="ECO:0000256" key="5">
    <source>
        <dbReference type="ARBA" id="ARBA00022801"/>
    </source>
</evidence>
<dbReference type="EC" id="3.4.21.89" evidence="4 6"/>
<dbReference type="PROSITE" id="PS00761">
    <property type="entry name" value="SPASE_I_3"/>
    <property type="match status" value="1"/>
</dbReference>
<keyword evidence="6" id="KW-0645">Protease</keyword>
<dbReference type="SUPFAM" id="SSF51306">
    <property type="entry name" value="LexA/Signal peptidase"/>
    <property type="match status" value="1"/>
</dbReference>
<keyword evidence="9" id="KW-1185">Reference proteome</keyword>
<dbReference type="InterPro" id="IPR019758">
    <property type="entry name" value="Pept_S26A_signal_pept_1_CS"/>
</dbReference>
<dbReference type="EMBL" id="JAWMWH010000001">
    <property type="protein sequence ID" value="MEJ6399994.1"/>
    <property type="molecule type" value="Genomic_DNA"/>
</dbReference>
<dbReference type="NCBIfam" id="TIGR02227">
    <property type="entry name" value="sigpep_I_bact"/>
    <property type="match status" value="1"/>
</dbReference>
<dbReference type="PROSITE" id="PS00760">
    <property type="entry name" value="SPASE_I_2"/>
    <property type="match status" value="1"/>
</dbReference>